<sequence>MTTKMKIQIVFLLFALVAVISAAPTQNDAAQDKASDSASHEKVNSEEPKQEDLEDAEYEQLTAIGDEPKHFSLEDAEYEQLTAIGDEPKHFSLEDEESMEDKANNCFTGFAALLCPLDKEYKNNPRCCTKKHRKLP</sequence>
<name>A0AAV1N368_SCOSC</name>
<gene>
    <name evidence="3" type="ORF">FSCOSCO3_A033498</name>
</gene>
<evidence type="ECO:0000256" key="2">
    <source>
        <dbReference type="SAM" id="SignalP"/>
    </source>
</evidence>
<feature type="signal peptide" evidence="2">
    <location>
        <begin position="1"/>
        <end position="22"/>
    </location>
</feature>
<evidence type="ECO:0000256" key="1">
    <source>
        <dbReference type="SAM" id="MobiDB-lite"/>
    </source>
</evidence>
<feature type="chain" id="PRO_5043640064" evidence="2">
    <location>
        <begin position="23"/>
        <end position="136"/>
    </location>
</feature>
<organism evidence="3 4">
    <name type="scientific">Scomber scombrus</name>
    <name type="common">Atlantic mackerel</name>
    <name type="synonym">Scomber vernalis</name>
    <dbReference type="NCBI Taxonomy" id="13677"/>
    <lineage>
        <taxon>Eukaryota</taxon>
        <taxon>Metazoa</taxon>
        <taxon>Chordata</taxon>
        <taxon>Craniata</taxon>
        <taxon>Vertebrata</taxon>
        <taxon>Euteleostomi</taxon>
        <taxon>Actinopterygii</taxon>
        <taxon>Neopterygii</taxon>
        <taxon>Teleostei</taxon>
        <taxon>Neoteleostei</taxon>
        <taxon>Acanthomorphata</taxon>
        <taxon>Pelagiaria</taxon>
        <taxon>Scombriformes</taxon>
        <taxon>Scombridae</taxon>
        <taxon>Scomber</taxon>
    </lineage>
</organism>
<protein>
    <submittedName>
        <fullName evidence="3">Uncharacterized protein</fullName>
    </submittedName>
</protein>
<feature type="compositionally biased region" description="Basic and acidic residues" evidence="1">
    <location>
        <begin position="30"/>
        <end position="51"/>
    </location>
</feature>
<feature type="region of interest" description="Disordered" evidence="1">
    <location>
        <begin position="26"/>
        <end position="57"/>
    </location>
</feature>
<accession>A0AAV1N368</accession>
<proteinExistence type="predicted"/>
<dbReference type="Proteomes" id="UP001314229">
    <property type="component" value="Unassembled WGS sequence"/>
</dbReference>
<keyword evidence="2" id="KW-0732">Signal</keyword>
<dbReference type="EMBL" id="CAWUFR010000011">
    <property type="protein sequence ID" value="CAK6953014.1"/>
    <property type="molecule type" value="Genomic_DNA"/>
</dbReference>
<reference evidence="3 4" key="1">
    <citation type="submission" date="2024-01" db="EMBL/GenBank/DDBJ databases">
        <authorList>
            <person name="Alioto T."/>
            <person name="Alioto T."/>
            <person name="Gomez Garrido J."/>
        </authorList>
    </citation>
    <scope>NUCLEOTIDE SEQUENCE [LARGE SCALE GENOMIC DNA]</scope>
</reference>
<keyword evidence="4" id="KW-1185">Reference proteome</keyword>
<dbReference type="AlphaFoldDB" id="A0AAV1N368"/>
<evidence type="ECO:0000313" key="4">
    <source>
        <dbReference type="Proteomes" id="UP001314229"/>
    </source>
</evidence>
<evidence type="ECO:0000313" key="3">
    <source>
        <dbReference type="EMBL" id="CAK6953014.1"/>
    </source>
</evidence>
<comment type="caution">
    <text evidence="3">The sequence shown here is derived from an EMBL/GenBank/DDBJ whole genome shotgun (WGS) entry which is preliminary data.</text>
</comment>